<name>A0A1Y1RX24_9SPIO</name>
<dbReference type="InterPro" id="IPR015168">
    <property type="entry name" value="SsuA/THI5"/>
</dbReference>
<proteinExistence type="predicted"/>
<dbReference type="Pfam" id="PF09084">
    <property type="entry name" value="NMT1"/>
    <property type="match status" value="1"/>
</dbReference>
<evidence type="ECO:0000313" key="2">
    <source>
        <dbReference type="EMBL" id="ORC34847.1"/>
    </source>
</evidence>
<evidence type="ECO:0000259" key="1">
    <source>
        <dbReference type="Pfam" id="PF09084"/>
    </source>
</evidence>
<dbReference type="EMBL" id="MWQY01000011">
    <property type="protein sequence ID" value="ORC34847.1"/>
    <property type="molecule type" value="Genomic_DNA"/>
</dbReference>
<feature type="domain" description="SsuA/THI5-like" evidence="1">
    <location>
        <begin position="61"/>
        <end position="254"/>
    </location>
</feature>
<dbReference type="RefSeq" id="WP_083050799.1">
    <property type="nucleotide sequence ID" value="NZ_MWQY01000011.1"/>
</dbReference>
<dbReference type="PANTHER" id="PTHR30024">
    <property type="entry name" value="ALIPHATIC SULFONATES-BINDING PROTEIN-RELATED"/>
    <property type="match status" value="1"/>
</dbReference>
<reference evidence="2 3" key="1">
    <citation type="submission" date="2017-03" db="EMBL/GenBank/DDBJ databases">
        <title>Draft Genome sequence of Marispirochaeta sp. strain JC444.</title>
        <authorList>
            <person name="Shivani Y."/>
            <person name="Subhash Y."/>
            <person name="Sasikala C."/>
            <person name="Ramana C."/>
        </authorList>
    </citation>
    <scope>NUCLEOTIDE SEQUENCE [LARGE SCALE GENOMIC DNA]</scope>
    <source>
        <strain evidence="2 3">JC444</strain>
    </source>
</reference>
<keyword evidence="3" id="KW-1185">Reference proteome</keyword>
<sequence length="320" mass="34671">MYRIKKYVLTLSVFLLFISTISAGGRRDGNELTEINISYVKSPFNLQVMVMKEHGLLEKEFARDGIAVNWHEITSGAKQAEAMAAGSLDIASVMNTASVIIANAAGNNVDIIDVVSRPVDTFTIMTAAEGPADLSELSGKTVAGPKGTVLHQLLESVIRKEGLENVSLVSMGLPQAQAALLAGQVDAALLAAALVLKTQDAGGRILTTSAGYVQPLLVSVSPRSFTEEYPEIIRRYRKVQKESYRYIMENPEKALTIGASQQDISIEAARELYERSGIAESFTASDEQGLMKDIAFLRDLGMIEGEVSTEDLKSRLLDVQ</sequence>
<dbReference type="STRING" id="1963862.B4O97_10945"/>
<evidence type="ECO:0000313" key="3">
    <source>
        <dbReference type="Proteomes" id="UP000192343"/>
    </source>
</evidence>
<comment type="caution">
    <text evidence="2">The sequence shown here is derived from an EMBL/GenBank/DDBJ whole genome shotgun (WGS) entry which is preliminary data.</text>
</comment>
<dbReference type="Gene3D" id="3.40.190.10">
    <property type="entry name" value="Periplasmic binding protein-like II"/>
    <property type="match status" value="2"/>
</dbReference>
<accession>A0A1Y1RX24</accession>
<dbReference type="CDD" id="cd01008">
    <property type="entry name" value="PBP2_NrtA_SsuA_CpmA_like"/>
    <property type="match status" value="1"/>
</dbReference>
<organism evidence="2 3">
    <name type="scientific">Marispirochaeta aestuarii</name>
    <dbReference type="NCBI Taxonomy" id="1963862"/>
    <lineage>
        <taxon>Bacteria</taxon>
        <taxon>Pseudomonadati</taxon>
        <taxon>Spirochaetota</taxon>
        <taxon>Spirochaetia</taxon>
        <taxon>Spirochaetales</taxon>
        <taxon>Spirochaetaceae</taxon>
        <taxon>Marispirochaeta</taxon>
    </lineage>
</organism>
<gene>
    <name evidence="2" type="ORF">B4O97_10945</name>
</gene>
<dbReference type="SUPFAM" id="SSF53850">
    <property type="entry name" value="Periplasmic binding protein-like II"/>
    <property type="match status" value="1"/>
</dbReference>
<protein>
    <recommendedName>
        <fullName evidence="1">SsuA/THI5-like domain-containing protein</fullName>
    </recommendedName>
</protein>
<dbReference type="AlphaFoldDB" id="A0A1Y1RX24"/>
<dbReference type="OrthoDB" id="9814375at2"/>
<dbReference type="Proteomes" id="UP000192343">
    <property type="component" value="Unassembled WGS sequence"/>
</dbReference>